<evidence type="ECO:0000313" key="2">
    <source>
        <dbReference type="Proteomes" id="UP001246244"/>
    </source>
</evidence>
<dbReference type="Proteomes" id="UP001246244">
    <property type="component" value="Unassembled WGS sequence"/>
</dbReference>
<dbReference type="EMBL" id="JAVKPK010000026">
    <property type="protein sequence ID" value="MDR7665715.1"/>
    <property type="molecule type" value="Genomic_DNA"/>
</dbReference>
<protein>
    <submittedName>
        <fullName evidence="1">Uncharacterized protein</fullName>
    </submittedName>
</protein>
<organism evidence="1 2">
    <name type="scientific">Methanosarcina baikalica</name>
    <dbReference type="NCBI Taxonomy" id="3073890"/>
    <lineage>
        <taxon>Archaea</taxon>
        <taxon>Methanobacteriati</taxon>
        <taxon>Methanobacteriota</taxon>
        <taxon>Stenosarchaea group</taxon>
        <taxon>Methanomicrobia</taxon>
        <taxon>Methanosarcinales</taxon>
        <taxon>Methanosarcinaceae</taxon>
        <taxon>Methanosarcina</taxon>
    </lineage>
</organism>
<dbReference type="RefSeq" id="WP_310575741.1">
    <property type="nucleotide sequence ID" value="NZ_JAVKPK010000026.1"/>
</dbReference>
<keyword evidence="2" id="KW-1185">Reference proteome</keyword>
<evidence type="ECO:0000313" key="1">
    <source>
        <dbReference type="EMBL" id="MDR7665715.1"/>
    </source>
</evidence>
<gene>
    <name evidence="1" type="ORF">RG963_08010</name>
</gene>
<proteinExistence type="predicted"/>
<accession>A0ABU2D157</accession>
<sequence>MLHIFSRMSRTIEELKVGRKRLLMGKLIWGKDIGLTRIIAGSGYVVGE</sequence>
<comment type="caution">
    <text evidence="1">The sequence shown here is derived from an EMBL/GenBank/DDBJ whole genome shotgun (WGS) entry which is preliminary data.</text>
</comment>
<reference evidence="2" key="1">
    <citation type="submission" date="2023-07" db="EMBL/GenBank/DDBJ databases">
        <title>Whole-genome sequencing of a new Methanosarcina sp. Z-7115.</title>
        <authorList>
            <person name="Zhilina T.N."/>
            <person name="Merkel A.Y."/>
        </authorList>
    </citation>
    <scope>NUCLEOTIDE SEQUENCE [LARGE SCALE GENOMIC DNA]</scope>
    <source>
        <strain evidence="2">Z-7115</strain>
    </source>
</reference>
<name>A0ABU2D157_9EURY</name>